<dbReference type="EMBL" id="JAROCG010000001">
    <property type="protein sequence ID" value="MDN4611721.1"/>
    <property type="molecule type" value="Genomic_DNA"/>
</dbReference>
<evidence type="ECO:0000313" key="2">
    <source>
        <dbReference type="Proteomes" id="UP001174209"/>
    </source>
</evidence>
<accession>A0ABT8K2R9</accession>
<sequence length="222" mass="24176">MIPFRHSSFDAGLDLYRARTISALDQIKTLSDVWTAPPSSIGAGRLNGVGEPLLYTASNAMTAAFEIQAQPGNLVAMTQFRTASRVLALDLAADITVKGLTMAEQKKLSMIMSFLEGIFSQANPTNNGSRYIAPDLIAKEIFNPFPDLFTGWRYKAIADTRGLPWTVNLALKSVPAKDLLEHVRTDIVEIDPNDGINGRHRIIVSLILAPNRVDLVSPDAGN</sequence>
<keyword evidence="2" id="KW-1185">Reference proteome</keyword>
<dbReference type="Proteomes" id="UP001174209">
    <property type="component" value="Unassembled WGS sequence"/>
</dbReference>
<protein>
    <submittedName>
        <fullName evidence="1">RES domain-containing protein</fullName>
    </submittedName>
</protein>
<comment type="caution">
    <text evidence="1">The sequence shown here is derived from an EMBL/GenBank/DDBJ whole genome shotgun (WGS) entry which is preliminary data.</text>
</comment>
<proteinExistence type="predicted"/>
<gene>
    <name evidence="1" type="ORF">P5G52_12690</name>
</gene>
<name>A0ABT8K2R9_9MICC</name>
<reference evidence="1" key="1">
    <citation type="submission" date="2023-06" db="EMBL/GenBank/DDBJ databases">
        <title>MT1 and MT2 Draft Genomes of Novel Species.</title>
        <authorList>
            <person name="Venkateswaran K."/>
        </authorList>
    </citation>
    <scope>NUCLEOTIDE SEQUENCE</scope>
    <source>
        <strain evidence="1">IIF3SC-B10</strain>
    </source>
</reference>
<evidence type="ECO:0000313" key="1">
    <source>
        <dbReference type="EMBL" id="MDN4611721.1"/>
    </source>
</evidence>
<organism evidence="1 2">
    <name type="scientific">Arthrobacter burdickii</name>
    <dbReference type="NCBI Taxonomy" id="3035920"/>
    <lineage>
        <taxon>Bacteria</taxon>
        <taxon>Bacillati</taxon>
        <taxon>Actinomycetota</taxon>
        <taxon>Actinomycetes</taxon>
        <taxon>Micrococcales</taxon>
        <taxon>Micrococcaceae</taxon>
        <taxon>Arthrobacter</taxon>
    </lineage>
</organism>